<dbReference type="EMBL" id="JBJOSA010000002">
    <property type="protein sequence ID" value="MFL8935958.1"/>
    <property type="molecule type" value="Genomic_DNA"/>
</dbReference>
<keyword evidence="1" id="KW-0732">Signal</keyword>
<name>A0ABW8VND5_9BACI</name>
<accession>A0ABW8VND5</accession>
<keyword evidence="3" id="KW-1185">Reference proteome</keyword>
<dbReference type="RefSeq" id="WP_411159031.1">
    <property type="nucleotide sequence ID" value="NZ_JBJOSA010000002.1"/>
</dbReference>
<evidence type="ECO:0008006" key="4">
    <source>
        <dbReference type="Google" id="ProtNLM"/>
    </source>
</evidence>
<evidence type="ECO:0000313" key="2">
    <source>
        <dbReference type="EMBL" id="MFL8935958.1"/>
    </source>
</evidence>
<dbReference type="Proteomes" id="UP001628668">
    <property type="component" value="Unassembled WGS sequence"/>
</dbReference>
<gene>
    <name evidence="2" type="ORF">ACKA06_04065</name>
</gene>
<reference evidence="2 3" key="1">
    <citation type="submission" date="2024-12" db="EMBL/GenBank/DDBJ databases">
        <authorList>
            <person name="Li X."/>
            <person name="Zhang D."/>
        </authorList>
    </citation>
    <scope>NUCLEOTIDE SEQUENCE [LARGE SCALE GENOMIC DNA]</scope>
    <source>
        <strain evidence="2 3">JCM19602</strain>
    </source>
</reference>
<sequence>MMHIQMKIFIIILLLLLLSGRVEAETVGGDEQTIDAPRPSFSVEILPWETVKELIPNKSYFTIIDVQTGLSFQVQRRAGSKHADVQPLTNKDTKVMKKIYGGAWSWDRRAILVQYDDRLIPGSMNGMPHGAGALKNGFPGHFCVHFYGSTTHKTPTPDFAHKLMILRAGGELKRYVYHMDPYESLHILEVAINQHDEDLLALILSGGERGIAKKMIHHVKHIDISDLSLLPSEDIHPIFGLVVHARLKWITGEQEQNVKKGEMIIRRNSPEDQWTLDAKVLAALLE</sequence>
<evidence type="ECO:0000313" key="3">
    <source>
        <dbReference type="Proteomes" id="UP001628668"/>
    </source>
</evidence>
<protein>
    <recommendedName>
        <fullName evidence="4">Phosphodiester glycosidase domain-containing protein</fullName>
    </recommendedName>
</protein>
<feature type="signal peptide" evidence="1">
    <location>
        <begin position="1"/>
        <end position="24"/>
    </location>
</feature>
<proteinExistence type="predicted"/>
<feature type="chain" id="PRO_5047071314" description="Phosphodiester glycosidase domain-containing protein" evidence="1">
    <location>
        <begin position="25"/>
        <end position="286"/>
    </location>
</feature>
<organism evidence="2 3">
    <name type="scientific">Rossellomorea oryzaecorticis</name>
    <dbReference type="NCBI Taxonomy" id="1396505"/>
    <lineage>
        <taxon>Bacteria</taxon>
        <taxon>Bacillati</taxon>
        <taxon>Bacillota</taxon>
        <taxon>Bacilli</taxon>
        <taxon>Bacillales</taxon>
        <taxon>Bacillaceae</taxon>
        <taxon>Rossellomorea</taxon>
    </lineage>
</organism>
<comment type="caution">
    <text evidence="2">The sequence shown here is derived from an EMBL/GenBank/DDBJ whole genome shotgun (WGS) entry which is preliminary data.</text>
</comment>
<evidence type="ECO:0000256" key="1">
    <source>
        <dbReference type="SAM" id="SignalP"/>
    </source>
</evidence>